<dbReference type="GO" id="GO:0031625">
    <property type="term" value="F:ubiquitin protein ligase binding"/>
    <property type="evidence" value="ECO:0007669"/>
    <property type="project" value="InterPro"/>
</dbReference>
<sequence length="821" mass="93970">METGDRPKLPDNYTQDTWQKLHEAVKAIQSSTSIRYNLEELYQAVENLCSHKVSPTLYQQLRQACEGHVQAQILQFREDSLDSVLFLKKINTCWQDHCRQMIMIRSIFLFLDRTYVLQNSTLPSIWDMGLELFRNHIISDKTVQTKTIDGILLLIERERSGEAVDRSLLRSLLGMLSDLQVYKDSFELKFLEETNCLYAAEGQRLMQEREVPEYLDHVSKRLEEEADRVITYLDHSTQKPLIACVEKQLLGEHLTAILQKGLDHLLDENRVPDLTQMYQLFSRVRGGQQALLRHWSEYIKTFGTTIVINPEKDKDMVQDLLDFKDRVDHVIDVCFQRSEKFINLMKESFETFINKRPNKPAELIAKHVDSKLRAGNKEATDEELERMLDKVMILFRFIHGKDVFEAFYKKDLAKRLLVGKSASVDAEKSMLSKLKHECGAAFTSKLEGMFKDMELSKDIMVHFKQYMQNQSDPGSIDLTVNILTMGYWPTYTPVEVHLTPEMIKLQEVFKTFYLGKHSGRKLQWQTTLGHAVLKAEFKEGKKEFQVSLFQTLVLLMFNEGDGFSFEDIRLATGIEDSELRRTLQSLACGKARVLLKSPKGKEVEDGDKFLFNAEFKHKLFRIKINQIQMKETVEEQVSTTERVFQDRQYQIDAAIVRVMKMRKTLGHNLLVSELYNQLKFPVKVGERRLVQSPRLHTLGPLESAVCPALPLATSSRDLPLRAEREQRPPLRPPWPRPRRSASGVSPVPASEGSRRASGRFSVTVASGSGGWALDGPAGLCSPRFRRPRASGRGRGPLPRRPGHSAEAAGRGLQLSGQSTAP</sequence>
<dbReference type="AlphaFoldDB" id="A0A8C2RZI5"/>
<dbReference type="GO" id="GO:0016567">
    <property type="term" value="P:protein ubiquitination"/>
    <property type="evidence" value="ECO:0007669"/>
    <property type="project" value="UniProtKB-UniPathway"/>
</dbReference>
<protein>
    <recommendedName>
        <fullName evidence="9">Cullin family profile domain-containing protein</fullName>
    </recommendedName>
</protein>
<feature type="compositionally biased region" description="Basic and acidic residues" evidence="8">
    <location>
        <begin position="718"/>
        <end position="728"/>
    </location>
</feature>
<evidence type="ECO:0000256" key="5">
    <source>
        <dbReference type="ARBA" id="ARBA00022843"/>
    </source>
</evidence>
<dbReference type="SMART" id="SM00884">
    <property type="entry name" value="Cullin_Nedd8"/>
    <property type="match status" value="1"/>
</dbReference>
<evidence type="ECO:0000256" key="6">
    <source>
        <dbReference type="PROSITE-ProRule" id="PRU00330"/>
    </source>
</evidence>
<evidence type="ECO:0000256" key="4">
    <source>
        <dbReference type="ARBA" id="ARBA00022786"/>
    </source>
</evidence>
<dbReference type="FunFam" id="1.20.1310.10:FF:000004">
    <property type="entry name" value="Cullin 4B"/>
    <property type="match status" value="1"/>
</dbReference>
<keyword evidence="3" id="KW-1017">Isopeptide bond</keyword>
<dbReference type="InterPro" id="IPR016158">
    <property type="entry name" value="Cullin_homology"/>
</dbReference>
<evidence type="ECO:0000256" key="7">
    <source>
        <dbReference type="RuleBase" id="RU003829"/>
    </source>
</evidence>
<dbReference type="Gene3D" id="1.20.1310.10">
    <property type="entry name" value="Cullin Repeats"/>
    <property type="match status" value="4"/>
</dbReference>
<comment type="pathway">
    <text evidence="1">Protein modification; protein ubiquitination.</text>
</comment>
<keyword evidence="5" id="KW-0832">Ubl conjugation</keyword>
<dbReference type="FunFam" id="1.20.1310.10:FF:000010">
    <property type="entry name" value="Cullin 4B"/>
    <property type="match status" value="1"/>
</dbReference>
<dbReference type="PROSITE" id="PS50069">
    <property type="entry name" value="CULLIN_2"/>
    <property type="match status" value="1"/>
</dbReference>
<dbReference type="SUPFAM" id="SSF74788">
    <property type="entry name" value="Cullin repeat-like"/>
    <property type="match status" value="1"/>
</dbReference>
<dbReference type="FunFam" id="1.20.1310.10:FF:000008">
    <property type="entry name" value="Cullin 4B"/>
    <property type="match status" value="1"/>
</dbReference>
<dbReference type="Pfam" id="PF00888">
    <property type="entry name" value="Cullin"/>
    <property type="match status" value="1"/>
</dbReference>
<evidence type="ECO:0000313" key="10">
    <source>
        <dbReference type="Ensembl" id="ENSCHIP00010036050.1"/>
    </source>
</evidence>
<dbReference type="InterPro" id="IPR036388">
    <property type="entry name" value="WH-like_DNA-bd_sf"/>
</dbReference>
<dbReference type="InterPro" id="IPR001373">
    <property type="entry name" value="Cullin_N"/>
</dbReference>
<dbReference type="InterPro" id="IPR045093">
    <property type="entry name" value="Cullin"/>
</dbReference>
<name>A0A8C2RZI5_CAPHI</name>
<dbReference type="InterPro" id="IPR019559">
    <property type="entry name" value="Cullin_neddylation_domain"/>
</dbReference>
<keyword evidence="4" id="KW-0833">Ubl conjugation pathway</keyword>
<feature type="region of interest" description="Disordered" evidence="8">
    <location>
        <begin position="716"/>
        <end position="821"/>
    </location>
</feature>
<dbReference type="Gene3D" id="3.30.230.130">
    <property type="entry name" value="Cullin, Chain C, Domain 2"/>
    <property type="match status" value="1"/>
</dbReference>
<organism evidence="10">
    <name type="scientific">Capra hircus</name>
    <name type="common">Goat</name>
    <dbReference type="NCBI Taxonomy" id="9925"/>
    <lineage>
        <taxon>Eukaryota</taxon>
        <taxon>Metazoa</taxon>
        <taxon>Chordata</taxon>
        <taxon>Craniata</taxon>
        <taxon>Vertebrata</taxon>
        <taxon>Euteleostomi</taxon>
        <taxon>Mammalia</taxon>
        <taxon>Eutheria</taxon>
        <taxon>Laurasiatheria</taxon>
        <taxon>Artiodactyla</taxon>
        <taxon>Ruminantia</taxon>
        <taxon>Pecora</taxon>
        <taxon>Bovidae</taxon>
        <taxon>Caprinae</taxon>
        <taxon>Capra</taxon>
    </lineage>
</organism>
<evidence type="ECO:0000256" key="1">
    <source>
        <dbReference type="ARBA" id="ARBA00004906"/>
    </source>
</evidence>
<dbReference type="InterPro" id="IPR036317">
    <property type="entry name" value="Cullin_homology_sf"/>
</dbReference>
<dbReference type="GO" id="GO:0006511">
    <property type="term" value="P:ubiquitin-dependent protein catabolic process"/>
    <property type="evidence" value="ECO:0007669"/>
    <property type="project" value="InterPro"/>
</dbReference>
<dbReference type="InterPro" id="IPR059120">
    <property type="entry name" value="Cullin-like_AB"/>
</dbReference>
<proteinExistence type="inferred from homology"/>
<dbReference type="InterPro" id="IPR016159">
    <property type="entry name" value="Cullin_repeat-like_dom_sf"/>
</dbReference>
<dbReference type="SUPFAM" id="SSF75632">
    <property type="entry name" value="Cullin homology domain"/>
    <property type="match status" value="1"/>
</dbReference>
<dbReference type="SMART" id="SM00182">
    <property type="entry name" value="CULLIN"/>
    <property type="match status" value="1"/>
</dbReference>
<dbReference type="UniPathway" id="UPA00143"/>
<dbReference type="PANTHER" id="PTHR11932">
    <property type="entry name" value="CULLIN"/>
    <property type="match status" value="1"/>
</dbReference>
<accession>A0A8C2RZI5</accession>
<dbReference type="FunFam" id="3.30.230.130:FF:000001">
    <property type="entry name" value="Cullin 4A"/>
    <property type="match status" value="1"/>
</dbReference>
<dbReference type="Pfam" id="PF10557">
    <property type="entry name" value="Cullin_Nedd8"/>
    <property type="match status" value="1"/>
</dbReference>
<dbReference type="Ensembl" id="ENSCHIT00010050671.1">
    <property type="protein sequence ID" value="ENSCHIP00010036050.1"/>
    <property type="gene ID" value="ENSCHIG00010026852.1"/>
</dbReference>
<evidence type="ECO:0000259" key="9">
    <source>
        <dbReference type="PROSITE" id="PS50069"/>
    </source>
</evidence>
<evidence type="ECO:0000256" key="8">
    <source>
        <dbReference type="SAM" id="MobiDB-lite"/>
    </source>
</evidence>
<dbReference type="InterPro" id="IPR036390">
    <property type="entry name" value="WH_DNA-bd_sf"/>
</dbReference>
<comment type="similarity">
    <text evidence="2 6 7">Belongs to the cullin family.</text>
</comment>
<dbReference type="Gene3D" id="1.10.10.10">
    <property type="entry name" value="Winged helix-like DNA-binding domain superfamily/Winged helix DNA-binding domain"/>
    <property type="match status" value="1"/>
</dbReference>
<evidence type="ECO:0000256" key="3">
    <source>
        <dbReference type="ARBA" id="ARBA00022499"/>
    </source>
</evidence>
<dbReference type="SUPFAM" id="SSF46785">
    <property type="entry name" value="Winged helix' DNA-binding domain"/>
    <property type="match status" value="1"/>
</dbReference>
<dbReference type="FunFam" id="1.20.1310.10:FF:000003">
    <property type="entry name" value="Cullin 4A"/>
    <property type="match status" value="1"/>
</dbReference>
<evidence type="ECO:0000256" key="2">
    <source>
        <dbReference type="ARBA" id="ARBA00006019"/>
    </source>
</evidence>
<dbReference type="Pfam" id="PF26557">
    <property type="entry name" value="Cullin_AB"/>
    <property type="match status" value="1"/>
</dbReference>
<reference evidence="10" key="1">
    <citation type="submission" date="2025-08" db="UniProtKB">
        <authorList>
            <consortium name="Ensembl"/>
        </authorList>
    </citation>
    <scope>IDENTIFICATION</scope>
</reference>
<feature type="domain" description="Cullin family profile" evidence="9">
    <location>
        <begin position="359"/>
        <end position="587"/>
    </location>
</feature>